<reference evidence="2" key="1">
    <citation type="journal article" date="2019" name="Int. J. Syst. Evol. Microbiol.">
        <title>The Global Catalogue of Microorganisms (GCM) 10K type strain sequencing project: providing services to taxonomists for standard genome sequencing and annotation.</title>
        <authorList>
            <consortium name="The Broad Institute Genomics Platform"/>
            <consortium name="The Broad Institute Genome Sequencing Center for Infectious Disease"/>
            <person name="Wu L."/>
            <person name="Ma J."/>
        </authorList>
    </citation>
    <scope>NUCLEOTIDE SEQUENCE [LARGE SCALE GENOMIC DNA]</scope>
    <source>
        <strain evidence="2">KCTC 52277</strain>
    </source>
</reference>
<keyword evidence="2" id="KW-1185">Reference proteome</keyword>
<name>A0ABV7GBJ4_9GAMM</name>
<dbReference type="InterPro" id="IPR007416">
    <property type="entry name" value="YggL_50S_bp"/>
</dbReference>
<gene>
    <name evidence="1" type="ORF">ACFOE0_01205</name>
</gene>
<organism evidence="1 2">
    <name type="scientific">Shewanella submarina</name>
    <dbReference type="NCBI Taxonomy" id="2016376"/>
    <lineage>
        <taxon>Bacteria</taxon>
        <taxon>Pseudomonadati</taxon>
        <taxon>Pseudomonadota</taxon>
        <taxon>Gammaproteobacteria</taxon>
        <taxon>Alteromonadales</taxon>
        <taxon>Shewanellaceae</taxon>
        <taxon>Shewanella</taxon>
    </lineage>
</organism>
<dbReference type="Proteomes" id="UP001595621">
    <property type="component" value="Unassembled WGS sequence"/>
</dbReference>
<evidence type="ECO:0000313" key="1">
    <source>
        <dbReference type="EMBL" id="MFC3136811.1"/>
    </source>
</evidence>
<dbReference type="EMBL" id="JBHRTD010000001">
    <property type="protein sequence ID" value="MFC3136811.1"/>
    <property type="molecule type" value="Genomic_DNA"/>
</dbReference>
<dbReference type="PANTHER" id="PTHR38778">
    <property type="entry name" value="CYTOPLASMIC PROTEIN-RELATED"/>
    <property type="match status" value="1"/>
</dbReference>
<sequence>MKLDKVTTKKRRLRKKLFLGEFQQLGMRVHCQLNCRDLDSVEQLLNDLIDMMHEHKLLICVDAGTNELNALIWPGTRYSSISDSDKRLVLNWLEQRPEVNELNDLGTLDVHHDHF</sequence>
<accession>A0ABV7GBJ4</accession>
<dbReference type="Pfam" id="PF04320">
    <property type="entry name" value="YggL_50S_bp"/>
    <property type="match status" value="1"/>
</dbReference>
<proteinExistence type="predicted"/>
<comment type="caution">
    <text evidence="1">The sequence shown here is derived from an EMBL/GenBank/DDBJ whole genome shotgun (WGS) entry which is preliminary data.</text>
</comment>
<dbReference type="PANTHER" id="PTHR38778:SF1">
    <property type="entry name" value="CYTOPLASMIC PROTEIN"/>
    <property type="match status" value="1"/>
</dbReference>
<protein>
    <submittedName>
        <fullName evidence="1">50S ribosome-binding protein YggL</fullName>
    </submittedName>
</protein>
<evidence type="ECO:0000313" key="2">
    <source>
        <dbReference type="Proteomes" id="UP001595621"/>
    </source>
</evidence>
<dbReference type="RefSeq" id="WP_248936591.1">
    <property type="nucleotide sequence ID" value="NZ_JAKILF010000005.1"/>
</dbReference>